<accession>A0A975QLF6</accession>
<keyword evidence="4" id="KW-0804">Transcription</keyword>
<evidence type="ECO:0000256" key="6">
    <source>
        <dbReference type="SAM" id="MobiDB-lite"/>
    </source>
</evidence>
<dbReference type="InterPro" id="IPR039538">
    <property type="entry name" value="BetI_C"/>
</dbReference>
<evidence type="ECO:0000259" key="7">
    <source>
        <dbReference type="PROSITE" id="PS50977"/>
    </source>
</evidence>
<organism evidence="8 9">
    <name type="scientific">Nocardiopsis eucommiae</name>
    <dbReference type="NCBI Taxonomy" id="2831970"/>
    <lineage>
        <taxon>Bacteria</taxon>
        <taxon>Bacillati</taxon>
        <taxon>Actinomycetota</taxon>
        <taxon>Actinomycetes</taxon>
        <taxon>Streptosporangiales</taxon>
        <taxon>Nocardiopsidaceae</taxon>
        <taxon>Nocardiopsis</taxon>
    </lineage>
</organism>
<dbReference type="InterPro" id="IPR036271">
    <property type="entry name" value="Tet_transcr_reg_TetR-rel_C_sf"/>
</dbReference>
<dbReference type="KEGG" id="nec:KGD82_07215"/>
<sequence>MPKNVDREGRRREIAEALHRIAAREGLEGVSVRTVAAEAGLSAGAVQREFDSKDRLLRFALRATVDEVTERFGRLRIGPGGLDFSAALRQVLLELLPTDGRKLAQARIWSAYYARAAVDPVFADTLEALTEETRASFLRLLEYARSQGALAPGTDLEAATEMLLVIIDGLWIGCARLPEAASLDGHRAAVEATVELLGQPTPEGPRRNEDPRSRNAQIIRNTPAQNEPTHG</sequence>
<evidence type="ECO:0000313" key="8">
    <source>
        <dbReference type="EMBL" id="QVJ02362.1"/>
    </source>
</evidence>
<gene>
    <name evidence="8" type="ORF">KGD82_07215</name>
</gene>
<dbReference type="PANTHER" id="PTHR30055:SF226">
    <property type="entry name" value="HTH-TYPE TRANSCRIPTIONAL REGULATOR PKSA"/>
    <property type="match status" value="1"/>
</dbReference>
<evidence type="ECO:0000256" key="1">
    <source>
        <dbReference type="ARBA" id="ARBA00022491"/>
    </source>
</evidence>
<dbReference type="EMBL" id="CP074402">
    <property type="protein sequence ID" value="QVJ02362.1"/>
    <property type="molecule type" value="Genomic_DNA"/>
</dbReference>
<dbReference type="Pfam" id="PF13977">
    <property type="entry name" value="TetR_C_6"/>
    <property type="match status" value="1"/>
</dbReference>
<feature type="DNA-binding region" description="H-T-H motif" evidence="5">
    <location>
        <begin position="31"/>
        <end position="50"/>
    </location>
</feature>
<dbReference type="AlphaFoldDB" id="A0A975QLF6"/>
<dbReference type="InterPro" id="IPR050109">
    <property type="entry name" value="HTH-type_TetR-like_transc_reg"/>
</dbReference>
<keyword evidence="3 5" id="KW-0238">DNA-binding</keyword>
<keyword evidence="9" id="KW-1185">Reference proteome</keyword>
<dbReference type="GO" id="GO:0000976">
    <property type="term" value="F:transcription cis-regulatory region binding"/>
    <property type="evidence" value="ECO:0007669"/>
    <property type="project" value="TreeGrafter"/>
</dbReference>
<evidence type="ECO:0000256" key="5">
    <source>
        <dbReference type="PROSITE-ProRule" id="PRU00335"/>
    </source>
</evidence>
<keyword evidence="2" id="KW-0805">Transcription regulation</keyword>
<feature type="compositionally biased region" description="Polar residues" evidence="6">
    <location>
        <begin position="214"/>
        <end position="231"/>
    </location>
</feature>
<name>A0A975QLF6_9ACTN</name>
<dbReference type="Pfam" id="PF00440">
    <property type="entry name" value="TetR_N"/>
    <property type="match status" value="1"/>
</dbReference>
<protein>
    <submittedName>
        <fullName evidence="8">TetR family transcriptional regulator C-terminal domain-containing protein</fullName>
    </submittedName>
</protein>
<dbReference type="SUPFAM" id="SSF48498">
    <property type="entry name" value="Tetracyclin repressor-like, C-terminal domain"/>
    <property type="match status" value="1"/>
</dbReference>
<evidence type="ECO:0000256" key="4">
    <source>
        <dbReference type="ARBA" id="ARBA00023163"/>
    </source>
</evidence>
<feature type="domain" description="HTH tetR-type" evidence="7">
    <location>
        <begin position="8"/>
        <end position="68"/>
    </location>
</feature>
<evidence type="ECO:0000256" key="3">
    <source>
        <dbReference type="ARBA" id="ARBA00023125"/>
    </source>
</evidence>
<dbReference type="InterPro" id="IPR001647">
    <property type="entry name" value="HTH_TetR"/>
</dbReference>
<dbReference type="InterPro" id="IPR009057">
    <property type="entry name" value="Homeodomain-like_sf"/>
</dbReference>
<dbReference type="GO" id="GO:0003700">
    <property type="term" value="F:DNA-binding transcription factor activity"/>
    <property type="evidence" value="ECO:0007669"/>
    <property type="project" value="TreeGrafter"/>
</dbReference>
<proteinExistence type="predicted"/>
<dbReference type="SUPFAM" id="SSF46689">
    <property type="entry name" value="Homeodomain-like"/>
    <property type="match status" value="1"/>
</dbReference>
<dbReference type="RefSeq" id="WP_378734891.1">
    <property type="nucleotide sequence ID" value="NZ_CBDRIY010000001.1"/>
</dbReference>
<dbReference type="PANTHER" id="PTHR30055">
    <property type="entry name" value="HTH-TYPE TRANSCRIPTIONAL REGULATOR RUTR"/>
    <property type="match status" value="1"/>
</dbReference>
<feature type="compositionally biased region" description="Basic and acidic residues" evidence="6">
    <location>
        <begin position="204"/>
        <end position="213"/>
    </location>
</feature>
<dbReference type="Proteomes" id="UP000682416">
    <property type="component" value="Chromosome"/>
</dbReference>
<keyword evidence="1" id="KW-0678">Repressor</keyword>
<feature type="region of interest" description="Disordered" evidence="6">
    <location>
        <begin position="197"/>
        <end position="231"/>
    </location>
</feature>
<reference evidence="8" key="1">
    <citation type="submission" date="2021-05" db="EMBL/GenBank/DDBJ databases">
        <authorList>
            <person name="Kaiqin L."/>
            <person name="Jian G."/>
        </authorList>
    </citation>
    <scope>NUCLEOTIDE SEQUENCE</scope>
    <source>
        <strain evidence="8">HDS5</strain>
    </source>
</reference>
<evidence type="ECO:0000256" key="2">
    <source>
        <dbReference type="ARBA" id="ARBA00023015"/>
    </source>
</evidence>
<evidence type="ECO:0000313" key="9">
    <source>
        <dbReference type="Proteomes" id="UP000682416"/>
    </source>
</evidence>
<dbReference type="PROSITE" id="PS50977">
    <property type="entry name" value="HTH_TETR_2"/>
    <property type="match status" value="1"/>
</dbReference>
<dbReference type="Gene3D" id="1.10.357.10">
    <property type="entry name" value="Tetracycline Repressor, domain 2"/>
    <property type="match status" value="1"/>
</dbReference>